<dbReference type="InterPro" id="IPR045851">
    <property type="entry name" value="AMP-bd_C_sf"/>
</dbReference>
<dbReference type="FunFam" id="3.30.559.30:FF:000005">
    <property type="entry name" value="Nonribosomal peptide synthase Pes1"/>
    <property type="match status" value="3"/>
</dbReference>
<dbReference type="InterPro" id="IPR006162">
    <property type="entry name" value="Ppantetheine_attach_site"/>
</dbReference>
<reference evidence="8" key="1">
    <citation type="journal article" date="2020" name="Stud. Mycol.">
        <title>101 Dothideomycetes genomes: a test case for predicting lifestyles and emergence of pathogens.</title>
        <authorList>
            <person name="Haridas S."/>
            <person name="Albert R."/>
            <person name="Binder M."/>
            <person name="Bloem J."/>
            <person name="Labutti K."/>
            <person name="Salamov A."/>
            <person name="Andreopoulos B."/>
            <person name="Baker S."/>
            <person name="Barry K."/>
            <person name="Bills G."/>
            <person name="Bluhm B."/>
            <person name="Cannon C."/>
            <person name="Castanera R."/>
            <person name="Culley D."/>
            <person name="Daum C."/>
            <person name="Ezra D."/>
            <person name="Gonzalez J."/>
            <person name="Henrissat B."/>
            <person name="Kuo A."/>
            <person name="Liang C."/>
            <person name="Lipzen A."/>
            <person name="Lutzoni F."/>
            <person name="Magnuson J."/>
            <person name="Mondo S."/>
            <person name="Nolan M."/>
            <person name="Ohm R."/>
            <person name="Pangilinan J."/>
            <person name="Park H.-J."/>
            <person name="Ramirez L."/>
            <person name="Alfaro M."/>
            <person name="Sun H."/>
            <person name="Tritt A."/>
            <person name="Yoshinaga Y."/>
            <person name="Zwiers L.-H."/>
            <person name="Turgeon B."/>
            <person name="Goodwin S."/>
            <person name="Spatafora J."/>
            <person name="Crous P."/>
            <person name="Grigoriev I."/>
        </authorList>
    </citation>
    <scope>NUCLEOTIDE SEQUENCE</scope>
    <source>
        <strain evidence="8">CBS 122681</strain>
    </source>
</reference>
<feature type="compositionally biased region" description="Basic and acidic residues" evidence="6">
    <location>
        <begin position="6540"/>
        <end position="6549"/>
    </location>
</feature>
<dbReference type="PROSITE" id="PS00012">
    <property type="entry name" value="PHOSPHOPANTETHEINE"/>
    <property type="match status" value="2"/>
</dbReference>
<dbReference type="InterPro" id="IPR020806">
    <property type="entry name" value="PKS_PP-bd"/>
</dbReference>
<feature type="domain" description="Carrier" evidence="7">
    <location>
        <begin position="7068"/>
        <end position="7147"/>
    </location>
</feature>
<dbReference type="SUPFAM" id="SSF47336">
    <property type="entry name" value="ACP-like"/>
    <property type="match status" value="6"/>
</dbReference>
<feature type="region of interest" description="Disordered" evidence="6">
    <location>
        <begin position="7151"/>
        <end position="7177"/>
    </location>
</feature>
<evidence type="ECO:0000259" key="7">
    <source>
        <dbReference type="PROSITE" id="PS50075"/>
    </source>
</evidence>
<dbReference type="PROSITE" id="PS50075">
    <property type="entry name" value="CARRIER"/>
    <property type="match status" value="7"/>
</dbReference>
<dbReference type="InterPro" id="IPR036736">
    <property type="entry name" value="ACP-like_sf"/>
</dbReference>
<feature type="domain" description="Carrier" evidence="7">
    <location>
        <begin position="5260"/>
        <end position="5336"/>
    </location>
</feature>
<dbReference type="FunFam" id="3.30.559.10:FF:000037">
    <property type="entry name" value="Nonribosomal peptide synthase Pes1"/>
    <property type="match status" value="1"/>
</dbReference>
<evidence type="ECO:0000313" key="9">
    <source>
        <dbReference type="Proteomes" id="UP000799324"/>
    </source>
</evidence>
<keyword evidence="4" id="KW-0436">Ligase</keyword>
<comment type="pathway">
    <text evidence="1">Mycotoxin biosynthesis.</text>
</comment>
<dbReference type="Gene3D" id="3.40.50.12780">
    <property type="entry name" value="N-terminal domain of ligase-like"/>
    <property type="match status" value="4"/>
</dbReference>
<dbReference type="SMART" id="SM00823">
    <property type="entry name" value="PKS_PP"/>
    <property type="match status" value="6"/>
</dbReference>
<name>A0A6A6T2Z1_9PLEO</name>
<dbReference type="FunFam" id="1.10.1200.10:FF:000005">
    <property type="entry name" value="Nonribosomal peptide synthetase 1"/>
    <property type="match status" value="3"/>
</dbReference>
<feature type="compositionally biased region" description="Polar residues" evidence="6">
    <location>
        <begin position="7033"/>
        <end position="7043"/>
    </location>
</feature>
<dbReference type="EMBL" id="MU004364">
    <property type="protein sequence ID" value="KAF2654449.1"/>
    <property type="molecule type" value="Genomic_DNA"/>
</dbReference>
<dbReference type="Proteomes" id="UP000799324">
    <property type="component" value="Unassembled WGS sequence"/>
</dbReference>
<dbReference type="InterPro" id="IPR042099">
    <property type="entry name" value="ANL_N_sf"/>
</dbReference>
<evidence type="ECO:0000256" key="1">
    <source>
        <dbReference type="ARBA" id="ARBA00004685"/>
    </source>
</evidence>
<dbReference type="Pfam" id="PF00550">
    <property type="entry name" value="PP-binding"/>
    <property type="match status" value="6"/>
</dbReference>
<feature type="region of interest" description="Disordered" evidence="6">
    <location>
        <begin position="6522"/>
        <end position="6549"/>
    </location>
</feature>
<feature type="domain" description="Carrier" evidence="7">
    <location>
        <begin position="1540"/>
        <end position="1616"/>
    </location>
</feature>
<dbReference type="FunFam" id="3.30.559.30:FF:000003">
    <property type="entry name" value="Nonribosomal peptide synthase SidD"/>
    <property type="match status" value="2"/>
</dbReference>
<dbReference type="NCBIfam" id="NF003417">
    <property type="entry name" value="PRK04813.1"/>
    <property type="match status" value="4"/>
</dbReference>
<dbReference type="InterPro" id="IPR009081">
    <property type="entry name" value="PP-bd_ACP"/>
</dbReference>
<dbReference type="InterPro" id="IPR020845">
    <property type="entry name" value="AMP-binding_CS"/>
</dbReference>
<feature type="domain" description="Carrier" evidence="7">
    <location>
        <begin position="4181"/>
        <end position="4257"/>
    </location>
</feature>
<evidence type="ECO:0000256" key="5">
    <source>
        <dbReference type="ARBA" id="ARBA00029454"/>
    </source>
</evidence>
<dbReference type="PROSITE" id="PS00455">
    <property type="entry name" value="AMP_BINDING"/>
    <property type="match status" value="4"/>
</dbReference>
<keyword evidence="2" id="KW-0596">Phosphopantetheine</keyword>
<dbReference type="InterPro" id="IPR023213">
    <property type="entry name" value="CAT-like_dom_sf"/>
</dbReference>
<feature type="domain" description="Carrier" evidence="7">
    <location>
        <begin position="2625"/>
        <end position="2701"/>
    </location>
</feature>
<dbReference type="FunFam" id="3.30.559.10:FF:000031">
    <property type="entry name" value="Nonribosomal peptide synthase Pes1"/>
    <property type="match status" value="1"/>
</dbReference>
<organism evidence="8 9">
    <name type="scientific">Lophiostoma macrostomum CBS 122681</name>
    <dbReference type="NCBI Taxonomy" id="1314788"/>
    <lineage>
        <taxon>Eukaryota</taxon>
        <taxon>Fungi</taxon>
        <taxon>Dikarya</taxon>
        <taxon>Ascomycota</taxon>
        <taxon>Pezizomycotina</taxon>
        <taxon>Dothideomycetes</taxon>
        <taxon>Pleosporomycetidae</taxon>
        <taxon>Pleosporales</taxon>
        <taxon>Lophiostomataceae</taxon>
        <taxon>Lophiostoma</taxon>
    </lineage>
</organism>
<dbReference type="FunFam" id="3.30.300.30:FF:000015">
    <property type="entry name" value="Nonribosomal peptide synthase SidD"/>
    <property type="match status" value="4"/>
</dbReference>
<dbReference type="CDD" id="cd19545">
    <property type="entry name" value="FUM14_C_NRPS-like"/>
    <property type="match status" value="2"/>
</dbReference>
<keyword evidence="3" id="KW-0597">Phosphoprotein</keyword>
<dbReference type="FunFam" id="3.40.50.980:FF:000001">
    <property type="entry name" value="Non-ribosomal peptide synthetase"/>
    <property type="match status" value="2"/>
</dbReference>
<dbReference type="InterPro" id="IPR001242">
    <property type="entry name" value="Condensation_dom"/>
</dbReference>
<feature type="domain" description="Carrier" evidence="7">
    <location>
        <begin position="6401"/>
        <end position="6477"/>
    </location>
</feature>
<protein>
    <submittedName>
        <fullName evidence="8">Nonribosomal peptide synthase-like protein</fullName>
    </submittedName>
</protein>
<dbReference type="GO" id="GO:0016874">
    <property type="term" value="F:ligase activity"/>
    <property type="evidence" value="ECO:0007669"/>
    <property type="project" value="UniProtKB-KW"/>
</dbReference>
<dbReference type="FunFam" id="3.30.559.30:FF:000002">
    <property type="entry name" value="Nonribosomal peptide synthase Pes1"/>
    <property type="match status" value="3"/>
</dbReference>
<sequence length="7202" mass="795511">MQEHATTLERNLRNIVAHVLNLPENQVPLNKPFLSLGGDSISAMQVMGQCRKQGIGLAMQDILRSKSILHLATAVKETKTARSQYTESLESSFALTPIQSLWFELPNQGHGHFNQSFYLRLQQKVSKEDLQVAIQKLVVRHSMLRARFTFSNESGWQQRLTDDIAGSYRFRYQAVSDKTEIGIMIENSQKCLDHAKGPMFAADLFEIGGEQHAFLVGHHLVIDLVSWRVILEELEEILLGNELLPPALPFQAWAQLQQDQAMTLDANKVLPPVDIPALDFTYWGIEHRDNIYGNAGHNSFTVDPEVTALFVGDCHHAMKTEPVEVLLASLFHSWSKVFTDRSTPPIYNEGHGREPWDAEIDISRTVGWFTTVYPVYVEAGEDIVDTVRHVKDFRRKIPANGREYFARRCLTPDGHDRFRSHWPWEISFNYLGQYQQLERSDALLQPLESMAGETREAGGTSDVGYDAPRFGLFEISAIIFKGQLKFAFTFNRHMEHQDKIAQWVSECEQSFTQIVRSLAVMPPTPTLSDFALLSFTPQGFESMLGRLAKLGISATEIEDIYPCSSMQDGLLLSQTKDAGFYAAVTVQEVIVQDTEADFQQLGNAWRQVIKRHPALRTIFLENLSGDDDLFNQVVLKDPEAHVVNFACSDEEEALRMIDEQRSVTYDNGRTPPHRFTICTTKDSRVFCCLEISHAIMDGQSMSLMFSDLRQAYTGTQLADGPLYSDYISYLKNSPQDTSLEYWKSYLSGSEVCSFPVLNDGIIVDQRKLRSIRLDFGNLGVLDLQAFCSTHGITLSNIFHAAWALTLSLYVGTQDVTFGYLTSARDASAIDGADEMVGPLINTLCCRVDLGDGTRSLLDILLVIQQDYTNTLSHRHTSLAEVQHALELSGASLFNTALSYRKLPQVSAEDRRVRFTDVMPIYDPTEYPVSLNIEVSDEAAMVDLDYWTDHLSEGQAQNIASTYIRALENIVAHAEQPLSTLDHLSGKQWQQVLNWNTMPATLTECVHHRFASWVMKQPDAPAIRGFDGDYTYAELDSVAETLAAHLVELGVGPEVFVPTCFDKSTFAVIAMLAVLKAGGAAVPLDAKHPKPALESRIEDTQAQVVLTSAARSELFEDVVPDVVIVDSVLLEDLQEPVTQSPPACMTVEPHNPAFVIFTSGSTGRPKGVVLEHAAMVTSANAHGANLGIGPGSRFLQFASYTFDNSLEEMFTTLQRGGCVCVPSEEQRMNDLAAAIADLNANFMDLTPTVAALLNPTDVPSIKGMALGGEALTKAVVEQWSPYVHLHGQYGPSEASINSAWKDFKHGGEPTNIGRAIGSVSWIVDPNNRNRLMPIGCKGEVLIEGPILSRGYLNDPEKTDLAFIEDPEWAQTGSVAGRRFYCTGDLVHYTSEGEMMYLGRKDSQVKLNGQRIELGEIEHHLKLNLPPEAQSAVELITFTGPKTSKLLAGFLCLSDEPAGSVNDAPSAIAELSDDVRVIAKEMEQALSAALPAYYVPSMFIPVTTMPMTTSGKLDRKVLRQLAQSIPEGDLQAYRLAGKSGRAPTGPIETALARLWIVVLGLSSDSVGAEDSFFRLGGDSIGAMRLVTASRKEGLVLTVANVFANPKLVDMAATSTLLSSIDLSAAAEADTAPFALMPEESRRRIVEFAASECGVFQDSIENIYPCSRLQEGLIALSTKEPGAYVAETIYRLPTSLDIDRFRQAWNRVYAAEAVLRTRIVYTEDCGFMQVVVKDAPEWHSVASLQDINEEHRHLPAKHGGPLASYAIVGEGTSSPFFVWTAHHSIYDGWSLPALLCKVEASYQDSARSELTSVPFARFIHYLSTIDAKQSDSFWTTMLEDMTAPQFPALPTPDHKVQASSQLEHHISIARKPGMEITMPSMMRAAWGLLLATYSGSDDVVWGETNSGREVPVPGIEDVIGPTIATSPMRLKLDRFSTVGQYLGEVQRQSSAALPYQFAGLQHIRKLNSDTAVACEFQSLLAIVAGDSMKDPEGGIWDLQSTGTIGTNFFNYALVFNCTVSKNGVDVEAHYDPEVIQSWLVQRLVQQFDFLLSRFNSSEVFEESLGSLHLLNPRDYETIESWNSRPVNVINKCIHQVIFQDQVVLRPTAVALDAWDSEPMSYRELDERATRLASKLVALGVRPQSFVPICFDKSGWTIVSMLAIMKAGAAFVPLDFESPLLRLREIVEDVKAKLILCAPKYEELCRSIPCKALAVDQEATERQPGRLYTLPYVQSDAPAYVIFTSGSTGKPKGAVINHSAWVSSSTAFAPAMGISNSSRVLQFASYTFDACLIEILSTLMLGGTVCVPDQASRTNDLPGIINRFGVNWATLTPTVVRTMQPSQVPQLKTLVLVGEAMSQQDLTTWADRVMLGNGYGPTECSAIATVNIMTPTTKPYNLGRAVTARGWVVSKNNHDVLVPLGAIGELLLEGGGVGSGYLNNAEKTRESFINQVKWSLDDDLRTDGEPKRLYKTGDLVKYNEDGTMMYLGRKDHQTKVRGQRLELSEVEHHLIDDPSIQNALASVPTAGPCAKRLVGVISLQNVSAPSSTGDDQIQLLSSEASAFNIAAIRDRVCERLPAYMVPSLWVPVVSFPVMPSGKMDRRRIVQWLEKMDSDTYRSVSTIGLEEAKDEVNDAESKLQAIFANVLNLPAEDVRLNQSFLHLGGDSIAAMQVSSQCRAQGLAITVQDIIRAKSISALASKVSIADSNTDDVSKGTEYSLPFELTPIQRIFFDSVGEECNHFNQSVVLRLSRSFEVQEIEAAVTSLVTIHPMLRGRYIRDESRTWRQKIEKEVKGSYRLQHHVVPTGTEEIIRPILDESQASLNITSGPTFSVHVLDMDDTYTQAIGLIAHHLVIDVVSWGIVLEDLQSLLNGVKPPSQSLPFHSWSQQQAEQARQETAQKVFPVSGVPLADIDYWGMDSKPNLNSDVITEDIELGAKDSMLLLGAHDALATEPLDVFLAVLLESFRKVFPDRSTATIHNEGHGREPFDAKQDLSRTIGWFTTLTPIHLPVASDEPTDVISTIRWVKDLRERIPDKGRSYFAYRLLTEEGQERFAGHWPAEVTFNYLGRMQNLERKDALLQRMDGISTSDVGLNVPRFSLFEVTAVVAQGVIKLSFSFNRHMKRQPEIRRWILECRQTLVDAVELLLQLRPEPSLSDFKLLPLSYNGMSKLSTILPAGTTLGAVEDIYPTSPMQSGILLSQMKHPEFYAYHCIFEVQSTNPSLPVNPRKIAEAWQIVVHRHPALRTVFIESLSKTGLTDQIVLKDKPGRIAWVTDCDDSDAATVLRSQPAVDYREFNPPHCLTILKTKSGKVWVRLEMSHAICDGSSIPVVLGDLARAYEGKLTRSEPGPLYSDFIAHILSTSRDIDVNYWKAYLAGVEPCFFPTLNDGSPGPHELGSYELHVHNDLGLQSFCRKRGVTLSNVLQLGWALLLNAYVGASDVSFGVVASGRDIPVRNIDEAAGCFVNMLICRLNFADETLVSELLETLQTDSVNALSHQGCSLADVQHELQLPSLFNTVFTFQRRQLARDPEKTALVFENVEAADPGEYHVTVNADVSEEGTTIDFGLWKDKVCQSQAQNMIQTFEQILKEIVSDDASNLTVGGLDLFTADSSRNILEWNQDLPPPVRRCVHELASEQALLRPRSAKAIEGWDGTFTYQEFDEITNRLAIHLASLGVTTETFVPILFEKSSWAIIAMISIMKAGGAYVPLDPKHPPARLRQLIEDLGAKVVLCSRGYHAKASEVATTAFIVDRKAIDKTPATKGQKPNAVVAPENPAYVLFTSGTTGKPKGTIVPHQSICTSAHAFTRLTNIDSTSRTFQFASYTFDASCAEIIAALTVGATICVPSEDERMNDPAGAIRRLGATWTFLTPAVLGTMKPGSIPSIKTLTVGGEAVPGHIISKWGSHTCLIDAYGPTETCVFASLGVKSTLNKEIVNTDAATIGFASGCRLWIVHSRNHDKLMPIGTVGELVIEGHTAARGYLGDEVKTANSFIKNPVWATKLASQIGFETARMYKTGDLVRYNSDGSVSYIGRKDTQIKLNGQRIELGEIEFHVKNKFPETVQSAVELVAPASRNSSKALAAFFCFNDGQGNGSAEGIQPISAEMPGADELLLPMDEDLRQLCKTVENSLAGVLPAYMIPSIFIPITNMPFASSSKLDRNRLRNLVQSLTKETLAPYRLASASNKRKPTTDSEKKLQKLVSSVLNLPLTAVGADDNFIRLGGDSVAAMRLVAAAQAERMEISVLDIFKQPKLSDLAAKCGSITDAQDSKRIIEPFSLLPKPLSGGQILDELAEQCRVSKNAIQDAYPVSPLQEAFVTLSIKQPGAYVAQHILVLSKSIDMTKFKAAWDMAVQETDLLRTRIAQTDSGNFIQTVLVEDPIQWHETSSLEEAEGETTQVPAHLGGQLAAYTIINSSDGGRYFAWTIHHALYDGWSIPLMLQRVEEIYQAGSSSIPKTPYSRFIQYLQDSSTEDSKTFWKGNLAGASPYHFPQQNHSISEQSPDGQVLQHSIKLSTFRHSDITPSTIVRAAWSILVAAYTGSDDVVFGETLTGRDIAVPGMTEICGPTLTTVPTRVNVGQNLTIAALLQSIAQTATDRIPYQHLGLSEIKKIDQDTGAACDFQNLLAIQTGGQQPSDSMWRFFNNGIQTNYFTYPLVVECKAEPTNIEISAYYDENVISTWQTQRILYQLESIFVQLNSVSNVRDIVVFSKQDEQLVRQWNSNEPVFVDDTIHSLFLKQASSKPYATAVSAFDGEFTYAEVRDLASRLSQELIKLGSGPEKLIPLCVDKSRWAVVAIMGILMSGAGYVPLSPEHPVQRHQKIIQDCNASLLLCSPTYTARFKELVGQVLPISESFIRQLSAPQSAAPVRAKSNNICYVLYTSGSTGTPKGVVVEHGAIASSSAAICKALYLQPSSRVFQFGSFVFDASVMEILTTLTCGAAVCIPSEQERVDDITSAINKLRATWTCLTPSVANVISSPEAVPTLKTFASGAEALTPETITKWSSGLQLLNAYGPTEGAVVAVANDQVSSQRDSSNIGHMLQSSRGWIAKADNPHQLAPIGAVGELCIEGPLLARGYLNNRVKTAEAFIDNPAFISTFIGKTANTRIYRTGDLVTYAQDGSIRYVGRKDNQVKLAGQRMELGEIEHHLQADEHVRQAVVIMPKSGPGKRKLTTVLTLGDMSAIEQREPQVWTRPLGGSGIMSQINKARDRLSTLVPSYMVPTTWVAVSKIPTLASAKLDRKQVTAWFEDMDEDTYRQILDLESSSEPAIPATETTKKLQAIWAKVLNLPIATVKTNKSWLALGGDSITAMQLLAHCRKEGIHLTLNQVLRSKSISQLGESIGASADPFNHGEEKPNVPFDLSPIQQFYFNSIGDEKRSYFNQSFTLRLTRKIDAEQLKHATDAIVDCHSMLRARFSRDASGKWRQTIINSSPGAYDFKIHDVQNIAAIVDIISKTQESFNIIDGPVFAVNLFQTRTGDQILFLAAHHLVVDVVSWRIILGDLEDSLTSAVSGALPKELSFQVWTEKQAAHARDSAQMEKFKKDDIVAKPADLAFWGMDKRQNLYGDVERDSFTVEEAVSTLALQGHGALKTDVVDLFLAAVVHSFSRVFISRQTPTVFNENHGREPWEESNMDLSRTVGWFTTMYPVHAAISEDEDDVIHTMRKVKDARRKVVENGRPYFAHRFLTDDGKQRYVDHDPVEILFNYMGKTQHLESADSLFKPLHFNDDEEEQMTDLGPKTSRPALFEVSASVSHGKIQFNFMYNHWMKNQKGIRRWIAECQRTLEEMVDGLAKVESAQPTLSDFPLLPLESYDRLDRVIKSLPSAGIVSLSQLEDIYPCAAMQEGMILSQIKDPESYFSFSTFEVQAKRGKVDVRKVATAWQKVVNRHPALRTVFVDSVCKGGVFDQVVLKAPDSGALVYTCDEAGLTKKLDSIKYSETNGKKKPHLPHQLTIIQTQSGRVIVKMEINHAVIDGGSHAVIRRDLEDAYEGRLTDDEGPLYSDYIKYLRSLPAGAAVSYWKQRLYGVQPCYFPIAPQHSSKQRQLHSLYMDFDRYSELQTLAERNSVTFSNIMLTAWALVLRAYTKSSDVCYGYLTSGRNVPIDDIQNAVGAFINMLVARVTVSQSQSLLDVFQNVQGDFIESLPHQHCSLAQFQHDLGLSGKALFNTAVSIQNNAAGNVDDAGESNVVFEHLDAHDPSEFAITVNIEASRNDEGVRFAYWTDSVSDEEARKVSSTMAKILSQVLSDTNQTIGELDAATTDRPRGILRFPSPLATPRSVRSSPRWDIPDPMASVPIIPRIETPASAGAPDWNNIIKSIVSEMVPQIVDQMLSKNKLAPQPATATVDNMANQMVGMLTRKASQSMRGRPSFVETGSIRSRRMSVASDTGSRINIAADMVAAAGVMATEALKSVPPDFVEKKLLTLWSELLDMVEDSIGNDDSFFQLGGDSIIAMRLVGAAREEGLSMTVADVFKNPTFADMARVVRVAGEVIDQVMSQHGGDAASLTGAGPSKLQLRERTASAWKDFQSIVSENAIADDEEDDGGKSPTQQKAEREEKEQMFKQWQGFTSNLQNTLPQRHPSVKQHKPTGVQTIHEENHPHATHKPVSLLGDPNVDSVISKVQVFKGGISDVLPVTDFQSLAITGTLLESRWMLNYFYLDGGGPLDLRKLKQAAFRIVQAYDILRTVFVPYGDRFLQVVLRKLQPDFIFQETDQDLDDFTTELRQKDREHGPRLGETFVQFVVAKQKKAEHYRIHLRLSHAQYDGFCLSRILTSLQAGYNGLPVSSAPSFGNYVRESAKTVTGAHDHWREVLRGSKMTEIVNRYGPNYQRSAGQTVALTQMLTVPTLSHINITAATVMKAAWAATLARIASRSDIVFGHVISGRNSGVPNVENIIGPCLNMVPVRVVYRPEWTVLDLLGYIQDQQIGNMPYESLGFREITRHCTDWPDWTNFSSVLQHNQNIHSGDAKLQFGGIEYSIGAVGSQEDFADFSILSTSKGGDQLEVQLTYAPNSTITAHYAQDVFDMLCATVITFAEDPYTLLPSPSELTSQNSTTLHSEKSHKKAEKQPLTLPTDTGLSKHEVNTLATKLRSAWEQILRDEHGSPMALELSSNFFELGGDIMGLAQITSILDQDGFKIRVEDLIEKCAFNEQVGLLAAERRKQLEKEEMSPWGEKGEKAKGGKGGRREDVKLERKESGLGALVKKIGLKRAKTER</sequence>
<evidence type="ECO:0000256" key="4">
    <source>
        <dbReference type="ARBA" id="ARBA00022598"/>
    </source>
</evidence>
<dbReference type="FunFam" id="3.30.559.10:FF:000016">
    <property type="entry name" value="Nonribosomal peptide synthase Pes1"/>
    <property type="match status" value="3"/>
</dbReference>
<evidence type="ECO:0000256" key="6">
    <source>
        <dbReference type="SAM" id="MobiDB-lite"/>
    </source>
</evidence>
<dbReference type="FunFam" id="3.30.559.10:FF:000017">
    <property type="entry name" value="Nonribosomal peptide synthase Pes1"/>
    <property type="match status" value="2"/>
</dbReference>
<dbReference type="InterPro" id="IPR010071">
    <property type="entry name" value="AA_adenyl_dom"/>
</dbReference>
<evidence type="ECO:0000256" key="3">
    <source>
        <dbReference type="ARBA" id="ARBA00022553"/>
    </source>
</evidence>
<dbReference type="SUPFAM" id="SSF56801">
    <property type="entry name" value="Acetyl-CoA synthetase-like"/>
    <property type="match status" value="4"/>
</dbReference>
<dbReference type="Pfam" id="PF00501">
    <property type="entry name" value="AMP-binding"/>
    <property type="match status" value="4"/>
</dbReference>
<dbReference type="GO" id="GO:0031177">
    <property type="term" value="F:phosphopantetheine binding"/>
    <property type="evidence" value="ECO:0007669"/>
    <property type="project" value="InterPro"/>
</dbReference>
<dbReference type="PANTHER" id="PTHR45398">
    <property type="match status" value="1"/>
</dbReference>
<accession>A0A6A6T2Z1</accession>
<feature type="region of interest" description="Disordered" evidence="6">
    <location>
        <begin position="7030"/>
        <end position="7065"/>
    </location>
</feature>
<dbReference type="Gene3D" id="3.30.300.30">
    <property type="match status" value="4"/>
</dbReference>
<dbReference type="PANTHER" id="PTHR45398:SF1">
    <property type="entry name" value="ENZYME, PUTATIVE (JCVI)-RELATED"/>
    <property type="match status" value="1"/>
</dbReference>
<dbReference type="CDD" id="cd19542">
    <property type="entry name" value="CT_NRPS-like"/>
    <property type="match status" value="4"/>
</dbReference>
<dbReference type="SUPFAM" id="SSF52777">
    <property type="entry name" value="CoA-dependent acyltransferases"/>
    <property type="match status" value="18"/>
</dbReference>
<dbReference type="CDD" id="cd19534">
    <property type="entry name" value="E_NRPS"/>
    <property type="match status" value="3"/>
</dbReference>
<dbReference type="Gene3D" id="3.30.559.30">
    <property type="entry name" value="Nonribosomal peptide synthetase, condensation domain"/>
    <property type="match status" value="9"/>
</dbReference>
<gene>
    <name evidence="8" type="ORF">K491DRAFT_600855</name>
</gene>
<dbReference type="GO" id="GO:0019748">
    <property type="term" value="P:secondary metabolic process"/>
    <property type="evidence" value="ECO:0007669"/>
    <property type="project" value="UniProtKB-ARBA"/>
</dbReference>
<dbReference type="Pfam" id="PF00668">
    <property type="entry name" value="Condensation"/>
    <property type="match status" value="9"/>
</dbReference>
<dbReference type="InterPro" id="IPR000873">
    <property type="entry name" value="AMP-dep_synth/lig_dom"/>
</dbReference>
<proteinExistence type="inferred from homology"/>
<feature type="domain" description="Carrier" evidence="7">
    <location>
        <begin position="3"/>
        <end position="79"/>
    </location>
</feature>
<dbReference type="OrthoDB" id="416786at2759"/>
<comment type="similarity">
    <text evidence="5">Belongs to the NRP synthetase family.</text>
</comment>
<dbReference type="Gene3D" id="1.10.1200.10">
    <property type="entry name" value="ACP-like"/>
    <property type="match status" value="7"/>
</dbReference>
<evidence type="ECO:0000313" key="8">
    <source>
        <dbReference type="EMBL" id="KAF2654449.1"/>
    </source>
</evidence>
<evidence type="ECO:0000256" key="2">
    <source>
        <dbReference type="ARBA" id="ARBA00022450"/>
    </source>
</evidence>
<dbReference type="Gene3D" id="3.30.559.10">
    <property type="entry name" value="Chloramphenicol acetyltransferase-like domain"/>
    <property type="match status" value="9"/>
</dbReference>
<dbReference type="NCBIfam" id="TIGR01733">
    <property type="entry name" value="AA-adenyl-dom"/>
    <property type="match status" value="4"/>
</dbReference>
<keyword evidence="9" id="KW-1185">Reference proteome</keyword>
<dbReference type="CDD" id="cd05918">
    <property type="entry name" value="A_NRPS_SidN3_like"/>
    <property type="match status" value="4"/>
</dbReference>
<dbReference type="FunFam" id="3.40.50.12780:FF:000014">
    <property type="entry name" value="Nonribosomal peptide synthetase 1"/>
    <property type="match status" value="4"/>
</dbReference>